<dbReference type="FunFam" id="3.90.190.10:FF:000036">
    <property type="entry name" value="Serine/threonine/tyrosine-interacting protein a"/>
    <property type="match status" value="1"/>
</dbReference>
<evidence type="ECO:0000313" key="5">
    <source>
        <dbReference type="Proteomes" id="UP001347796"/>
    </source>
</evidence>
<dbReference type="GO" id="GO:0062026">
    <property type="term" value="P:negative regulation of SCF-dependent proteasomal ubiquitin-dependent catabolic process"/>
    <property type="evidence" value="ECO:0007669"/>
    <property type="project" value="TreeGrafter"/>
</dbReference>
<proteinExistence type="inferred from homology"/>
<dbReference type="PROSITE" id="PS50056">
    <property type="entry name" value="TYR_PHOSPHATASE_2"/>
    <property type="match status" value="1"/>
</dbReference>
<dbReference type="CDD" id="cd14522">
    <property type="entry name" value="DSP_STYX"/>
    <property type="match status" value="1"/>
</dbReference>
<dbReference type="InterPro" id="IPR000387">
    <property type="entry name" value="Tyr_Pase_dom"/>
</dbReference>
<sequence>MIQQVQYMDSITYPPIPESNEQSTDWAYTMRRDMQEIIPGLFLGPYSAALKTKLDNLVNKGITHIVCIRQNIEAHFVRPNFPDHFSYLVLDIADHVTENIIHHFPRVREFIDDCFNQCGKILVHGNAGISRSASLVIAYVMEKFGISYRKAFLFVQQKRFCINPNEGFAQQLIEYEPIYRARLSLQNGQISSQMGLLKRKTRDDEEEERSCDQSLLSYPRMFPT</sequence>
<dbReference type="Gene3D" id="3.90.190.10">
    <property type="entry name" value="Protein tyrosine phosphatase superfamily"/>
    <property type="match status" value="1"/>
</dbReference>
<dbReference type="AlphaFoldDB" id="A0AAN8PRW4"/>
<dbReference type="GO" id="GO:0005737">
    <property type="term" value="C:cytoplasm"/>
    <property type="evidence" value="ECO:0007669"/>
    <property type="project" value="TreeGrafter"/>
</dbReference>
<gene>
    <name evidence="4" type="ORF">SNE40_009500</name>
</gene>
<dbReference type="SUPFAM" id="SSF52799">
    <property type="entry name" value="(Phosphotyrosine protein) phosphatases II"/>
    <property type="match status" value="1"/>
</dbReference>
<keyword evidence="5" id="KW-1185">Reference proteome</keyword>
<dbReference type="PANTHER" id="PTHR46588:SF1">
    <property type="entry name" value="SERINE_THREONINE_TYROSINE-INTERACTING PROTEIN"/>
    <property type="match status" value="1"/>
</dbReference>
<feature type="domain" description="Tyrosine-protein phosphatase" evidence="2">
    <location>
        <begin position="33"/>
        <end position="181"/>
    </location>
</feature>
<accession>A0AAN8PRW4</accession>
<dbReference type="InterPro" id="IPR020422">
    <property type="entry name" value="TYR_PHOSPHATASE_DUAL_dom"/>
</dbReference>
<dbReference type="InterPro" id="IPR029021">
    <property type="entry name" value="Prot-tyrosine_phosphatase-like"/>
</dbReference>
<dbReference type="GO" id="GO:0070372">
    <property type="term" value="P:regulation of ERK1 and ERK2 cascade"/>
    <property type="evidence" value="ECO:0007669"/>
    <property type="project" value="TreeGrafter"/>
</dbReference>
<dbReference type="GO" id="GO:0005654">
    <property type="term" value="C:nucleoplasm"/>
    <property type="evidence" value="ECO:0007669"/>
    <property type="project" value="TreeGrafter"/>
</dbReference>
<feature type="domain" description="Tyrosine specific protein phosphatases" evidence="3">
    <location>
        <begin position="101"/>
        <end position="159"/>
    </location>
</feature>
<name>A0AAN8PRW4_PATCE</name>
<dbReference type="InterPro" id="IPR000340">
    <property type="entry name" value="Dual-sp_phosphatase_cat-dom"/>
</dbReference>
<reference evidence="4 5" key="1">
    <citation type="submission" date="2024-01" db="EMBL/GenBank/DDBJ databases">
        <title>The genome of the rayed Mediterranean limpet Patella caerulea (Linnaeus, 1758).</title>
        <authorList>
            <person name="Anh-Thu Weber A."/>
            <person name="Halstead-Nussloch G."/>
        </authorList>
    </citation>
    <scope>NUCLEOTIDE SEQUENCE [LARGE SCALE GENOMIC DNA]</scope>
    <source>
        <strain evidence="4">AATW-2023a</strain>
        <tissue evidence="4">Whole specimen</tissue>
    </source>
</reference>
<dbReference type="SMART" id="SM00195">
    <property type="entry name" value="DSPc"/>
    <property type="match status" value="1"/>
</dbReference>
<organism evidence="4 5">
    <name type="scientific">Patella caerulea</name>
    <name type="common">Rayed Mediterranean limpet</name>
    <dbReference type="NCBI Taxonomy" id="87958"/>
    <lineage>
        <taxon>Eukaryota</taxon>
        <taxon>Metazoa</taxon>
        <taxon>Spiralia</taxon>
        <taxon>Lophotrochozoa</taxon>
        <taxon>Mollusca</taxon>
        <taxon>Gastropoda</taxon>
        <taxon>Patellogastropoda</taxon>
        <taxon>Patelloidea</taxon>
        <taxon>Patellidae</taxon>
        <taxon>Patella</taxon>
    </lineage>
</organism>
<evidence type="ECO:0000256" key="1">
    <source>
        <dbReference type="ARBA" id="ARBA00009649"/>
    </source>
</evidence>
<comment type="caution">
    <text evidence="4">The sequence shown here is derived from an EMBL/GenBank/DDBJ whole genome shotgun (WGS) entry which is preliminary data.</text>
</comment>
<dbReference type="PROSITE" id="PS50054">
    <property type="entry name" value="TYR_PHOSPHATASE_DUAL"/>
    <property type="match status" value="1"/>
</dbReference>
<dbReference type="Pfam" id="PF00782">
    <property type="entry name" value="DSPc"/>
    <property type="match status" value="1"/>
</dbReference>
<evidence type="ECO:0000313" key="4">
    <source>
        <dbReference type="EMBL" id="KAK6181693.1"/>
    </source>
</evidence>
<protein>
    <recommendedName>
        <fullName evidence="6">Serine/threonine/tyrosine-interacting protein</fullName>
    </recommendedName>
</protein>
<dbReference type="Proteomes" id="UP001347796">
    <property type="component" value="Unassembled WGS sequence"/>
</dbReference>
<evidence type="ECO:0008006" key="6">
    <source>
        <dbReference type="Google" id="ProtNLM"/>
    </source>
</evidence>
<evidence type="ECO:0000259" key="3">
    <source>
        <dbReference type="PROSITE" id="PS50056"/>
    </source>
</evidence>
<dbReference type="PANTHER" id="PTHR46588">
    <property type="entry name" value="SERINE/THREONINE/TYROSINE-INTERACTING PROTEIN"/>
    <property type="match status" value="1"/>
</dbReference>
<dbReference type="GO" id="GO:1990444">
    <property type="term" value="F:F-box domain binding"/>
    <property type="evidence" value="ECO:0007669"/>
    <property type="project" value="TreeGrafter"/>
</dbReference>
<comment type="similarity">
    <text evidence="1">Belongs to the protein-tyrosine phosphatase family. Non-receptor class subfamily.</text>
</comment>
<dbReference type="InterPro" id="IPR052449">
    <property type="entry name" value="STYX-Interacting_Phosphatase"/>
</dbReference>
<dbReference type="EMBL" id="JAZGQO010000007">
    <property type="protein sequence ID" value="KAK6181693.1"/>
    <property type="molecule type" value="Genomic_DNA"/>
</dbReference>
<evidence type="ECO:0000259" key="2">
    <source>
        <dbReference type="PROSITE" id="PS50054"/>
    </source>
</evidence>